<dbReference type="InterPro" id="IPR042089">
    <property type="entry name" value="Peptidase_M13_dom_2"/>
</dbReference>
<name>A0AAN7B4F8_9PEZI</name>
<comment type="caution">
    <text evidence="9">The sequence shown here is derived from an EMBL/GenBank/DDBJ whole genome shotgun (WGS) entry which is preliminary data.</text>
</comment>
<accession>A0AAN7B4F8</accession>
<gene>
    <name evidence="9" type="ORF">QBC37DRAFT_432880</name>
</gene>
<dbReference type="Gene3D" id="1.10.1380.10">
    <property type="entry name" value="Neutral endopeptidase , domain2"/>
    <property type="match status" value="1"/>
</dbReference>
<protein>
    <submittedName>
        <fullName evidence="9">Uncharacterized protein</fullName>
    </submittedName>
</protein>
<reference evidence="9" key="2">
    <citation type="submission" date="2023-05" db="EMBL/GenBank/DDBJ databases">
        <authorList>
            <consortium name="Lawrence Berkeley National Laboratory"/>
            <person name="Steindorff A."/>
            <person name="Hensen N."/>
            <person name="Bonometti L."/>
            <person name="Westerberg I."/>
            <person name="Brannstrom I.O."/>
            <person name="Guillou S."/>
            <person name="Cros-Aarteil S."/>
            <person name="Calhoun S."/>
            <person name="Haridas S."/>
            <person name="Kuo A."/>
            <person name="Mondo S."/>
            <person name="Pangilinan J."/>
            <person name="Riley R."/>
            <person name="Labutti K."/>
            <person name="Andreopoulos B."/>
            <person name="Lipzen A."/>
            <person name="Chen C."/>
            <person name="Yanf M."/>
            <person name="Daum C."/>
            <person name="Ng V."/>
            <person name="Clum A."/>
            <person name="Ohm R."/>
            <person name="Martin F."/>
            <person name="Silar P."/>
            <person name="Natvig D."/>
            <person name="Lalanne C."/>
            <person name="Gautier V."/>
            <person name="Ament-Velasquez S.L."/>
            <person name="Kruys A."/>
            <person name="Hutchinson M.I."/>
            <person name="Powell A.J."/>
            <person name="Barry K."/>
            <person name="Miller A.N."/>
            <person name="Grigoriev I.V."/>
            <person name="Debuchy R."/>
            <person name="Gladieux P."/>
            <person name="Thoren M.H."/>
            <person name="Johannesson H."/>
        </authorList>
    </citation>
    <scope>NUCLEOTIDE SEQUENCE</scope>
    <source>
        <strain evidence="9">PSN293</strain>
    </source>
</reference>
<dbReference type="GO" id="GO:0016485">
    <property type="term" value="P:protein processing"/>
    <property type="evidence" value="ECO:0007669"/>
    <property type="project" value="TreeGrafter"/>
</dbReference>
<dbReference type="PANTHER" id="PTHR11733">
    <property type="entry name" value="ZINC METALLOPROTEASE FAMILY M13 NEPRILYSIN-RELATED"/>
    <property type="match status" value="1"/>
</dbReference>
<keyword evidence="10" id="KW-1185">Reference proteome</keyword>
<dbReference type="InterPro" id="IPR018497">
    <property type="entry name" value="Peptidase_M13_C"/>
</dbReference>
<dbReference type="Gene3D" id="3.40.390.10">
    <property type="entry name" value="Collagenase (Catalytic Domain)"/>
    <property type="match status" value="1"/>
</dbReference>
<comment type="cofactor">
    <cofactor evidence="1">
        <name>Zn(2+)</name>
        <dbReference type="ChEBI" id="CHEBI:29105"/>
    </cofactor>
</comment>
<dbReference type="Pfam" id="PF05649">
    <property type="entry name" value="Peptidase_M13_N"/>
    <property type="match status" value="1"/>
</dbReference>
<dbReference type="GO" id="GO:0005886">
    <property type="term" value="C:plasma membrane"/>
    <property type="evidence" value="ECO:0007669"/>
    <property type="project" value="TreeGrafter"/>
</dbReference>
<evidence type="ECO:0000256" key="3">
    <source>
        <dbReference type="ARBA" id="ARBA00022723"/>
    </source>
</evidence>
<evidence type="ECO:0000256" key="2">
    <source>
        <dbReference type="ARBA" id="ARBA00022670"/>
    </source>
</evidence>
<dbReference type="PRINTS" id="PR00786">
    <property type="entry name" value="NEPRILYSIN"/>
</dbReference>
<dbReference type="GO" id="GO:0004222">
    <property type="term" value="F:metalloendopeptidase activity"/>
    <property type="evidence" value="ECO:0007669"/>
    <property type="project" value="InterPro"/>
</dbReference>
<dbReference type="InterPro" id="IPR024079">
    <property type="entry name" value="MetalloPept_cat_dom_sf"/>
</dbReference>
<dbReference type="PANTHER" id="PTHR11733:SF240">
    <property type="entry name" value="GH14155P-RELATED"/>
    <property type="match status" value="1"/>
</dbReference>
<keyword evidence="4" id="KW-0378">Hydrolase</keyword>
<dbReference type="PROSITE" id="PS51885">
    <property type="entry name" value="NEPRILYSIN"/>
    <property type="match status" value="1"/>
</dbReference>
<dbReference type="GO" id="GO:0046872">
    <property type="term" value="F:metal ion binding"/>
    <property type="evidence" value="ECO:0007669"/>
    <property type="project" value="UniProtKB-KW"/>
</dbReference>
<feature type="domain" description="Peptidase M13 C-terminal" evidence="7">
    <location>
        <begin position="510"/>
        <end position="706"/>
    </location>
</feature>
<proteinExistence type="predicted"/>
<keyword evidence="5" id="KW-0862">Zinc</keyword>
<evidence type="ECO:0000256" key="4">
    <source>
        <dbReference type="ARBA" id="ARBA00022801"/>
    </source>
</evidence>
<sequence>MGQSSSTENGVCSKPACVHAASNMMQNMAHNWEQLNPCTDFYEMACGGFRERMGTDLARVGENIIQKHVNSIIREVIEAPYQEAVEYHDIMIRNNIDEQNHRMLQRDYQSCMNTEAREKAGRAPLLKVLDELAEVWPLNLDEVDDTTSFSDSDRQHLQNAIIFLEKLGISSFRTISDEQSGRLQVTFPNPLDPVVPFHTVGYPKPLLKDPSKAKDDAAKINKLFVAGFFPGGRNMSESQAESLAKEVVAFDNEISSRVTVGKTEAGARLQANPELGIMADIEVLSFDELADLAPTLGLDKVLTFFSPVDSTPDSILVNEPSVFSNVSALVESTPKVVIQGWMIAKIVFEFADEVTDDTLAEIFPPNSLKLFEKCLSHTDETLRWIMDRYFVSATYTDAMRELVAKMTTNVQSAIVKRFSELDWMSDEVKAKSVEKAQKMLHEIGFPTENPDLRSPNSLAAYYQDLNITDDYFSNVLAGRLNNLRTAYDAIGKPYVRDRWLTSAHEYGATYYAGSNTIFINAGFAQTPIFHSDLPSYTLYGGLGVVIGHEITHGFDTTGKAFDERGALRNWWDNSSATAYEEKAECFVDQFDKFQVPIPGDKVANVSGLKTLGENIADAGGLSASFKAWKALSDGEKDSKNLPGLENFTHEQLFFLSWANSWCAVIDPETSEQILLGDNHAPDRYRIIGGVQNSREFKETWNCPVKEPTCELF</sequence>
<feature type="domain" description="Peptidase M13 N-terminal" evidence="8">
    <location>
        <begin position="37"/>
        <end position="446"/>
    </location>
</feature>
<evidence type="ECO:0000259" key="8">
    <source>
        <dbReference type="Pfam" id="PF05649"/>
    </source>
</evidence>
<evidence type="ECO:0000256" key="1">
    <source>
        <dbReference type="ARBA" id="ARBA00001947"/>
    </source>
</evidence>
<keyword evidence="6" id="KW-0482">Metalloprotease</keyword>
<evidence type="ECO:0000313" key="9">
    <source>
        <dbReference type="EMBL" id="KAK4207820.1"/>
    </source>
</evidence>
<dbReference type="EMBL" id="MU858272">
    <property type="protein sequence ID" value="KAK4207820.1"/>
    <property type="molecule type" value="Genomic_DNA"/>
</dbReference>
<dbReference type="InterPro" id="IPR000718">
    <property type="entry name" value="Peptidase_M13"/>
</dbReference>
<evidence type="ECO:0000313" key="10">
    <source>
        <dbReference type="Proteomes" id="UP001301769"/>
    </source>
</evidence>
<dbReference type="Pfam" id="PF01431">
    <property type="entry name" value="Peptidase_M13"/>
    <property type="match status" value="1"/>
</dbReference>
<evidence type="ECO:0000256" key="6">
    <source>
        <dbReference type="ARBA" id="ARBA00023049"/>
    </source>
</evidence>
<evidence type="ECO:0000259" key="7">
    <source>
        <dbReference type="Pfam" id="PF01431"/>
    </source>
</evidence>
<dbReference type="CDD" id="cd08662">
    <property type="entry name" value="M13"/>
    <property type="match status" value="1"/>
</dbReference>
<dbReference type="SUPFAM" id="SSF55486">
    <property type="entry name" value="Metalloproteases ('zincins'), catalytic domain"/>
    <property type="match status" value="1"/>
</dbReference>
<keyword evidence="3" id="KW-0479">Metal-binding</keyword>
<dbReference type="Proteomes" id="UP001301769">
    <property type="component" value="Unassembled WGS sequence"/>
</dbReference>
<evidence type="ECO:0000256" key="5">
    <source>
        <dbReference type="ARBA" id="ARBA00022833"/>
    </source>
</evidence>
<organism evidence="9 10">
    <name type="scientific">Rhypophila decipiens</name>
    <dbReference type="NCBI Taxonomy" id="261697"/>
    <lineage>
        <taxon>Eukaryota</taxon>
        <taxon>Fungi</taxon>
        <taxon>Dikarya</taxon>
        <taxon>Ascomycota</taxon>
        <taxon>Pezizomycotina</taxon>
        <taxon>Sordariomycetes</taxon>
        <taxon>Sordariomycetidae</taxon>
        <taxon>Sordariales</taxon>
        <taxon>Naviculisporaceae</taxon>
        <taxon>Rhypophila</taxon>
    </lineage>
</organism>
<dbReference type="AlphaFoldDB" id="A0AAN7B4F8"/>
<reference evidence="9" key="1">
    <citation type="journal article" date="2023" name="Mol. Phylogenet. Evol.">
        <title>Genome-scale phylogeny and comparative genomics of the fungal order Sordariales.</title>
        <authorList>
            <person name="Hensen N."/>
            <person name="Bonometti L."/>
            <person name="Westerberg I."/>
            <person name="Brannstrom I.O."/>
            <person name="Guillou S."/>
            <person name="Cros-Aarteil S."/>
            <person name="Calhoun S."/>
            <person name="Haridas S."/>
            <person name="Kuo A."/>
            <person name="Mondo S."/>
            <person name="Pangilinan J."/>
            <person name="Riley R."/>
            <person name="LaButti K."/>
            <person name="Andreopoulos B."/>
            <person name="Lipzen A."/>
            <person name="Chen C."/>
            <person name="Yan M."/>
            <person name="Daum C."/>
            <person name="Ng V."/>
            <person name="Clum A."/>
            <person name="Steindorff A."/>
            <person name="Ohm R.A."/>
            <person name="Martin F."/>
            <person name="Silar P."/>
            <person name="Natvig D.O."/>
            <person name="Lalanne C."/>
            <person name="Gautier V."/>
            <person name="Ament-Velasquez S.L."/>
            <person name="Kruys A."/>
            <person name="Hutchinson M.I."/>
            <person name="Powell A.J."/>
            <person name="Barry K."/>
            <person name="Miller A.N."/>
            <person name="Grigoriev I.V."/>
            <person name="Debuchy R."/>
            <person name="Gladieux P."/>
            <person name="Hiltunen Thoren M."/>
            <person name="Johannesson H."/>
        </authorList>
    </citation>
    <scope>NUCLEOTIDE SEQUENCE</scope>
    <source>
        <strain evidence="9">PSN293</strain>
    </source>
</reference>
<dbReference type="InterPro" id="IPR008753">
    <property type="entry name" value="Peptidase_M13_N"/>
</dbReference>
<keyword evidence="2" id="KW-0645">Protease</keyword>